<evidence type="ECO:0000256" key="4">
    <source>
        <dbReference type="HAMAP-Rule" id="MF_00695"/>
    </source>
</evidence>
<dbReference type="Gene3D" id="1.10.3890.10">
    <property type="entry name" value="HflD-like"/>
    <property type="match status" value="1"/>
</dbReference>
<dbReference type="Pfam" id="PF04356">
    <property type="entry name" value="DUF489"/>
    <property type="match status" value="1"/>
</dbReference>
<dbReference type="EMBL" id="AP017928">
    <property type="protein sequence ID" value="BBA36261.1"/>
    <property type="molecule type" value="Genomic_DNA"/>
</dbReference>
<name>A0A250KZ48_9GAMM</name>
<dbReference type="SUPFAM" id="SSF101322">
    <property type="entry name" value="YcfC-like"/>
    <property type="match status" value="1"/>
</dbReference>
<dbReference type="AlphaFoldDB" id="A0A250KZ48"/>
<keyword evidence="2 4" id="KW-0963">Cytoplasm</keyword>
<dbReference type="PANTHER" id="PTHR38100:SF1">
    <property type="entry name" value="HIGH FREQUENCY LYSOGENIZATION PROTEIN HFLD"/>
    <property type="match status" value="1"/>
</dbReference>
<dbReference type="GO" id="GO:0005886">
    <property type="term" value="C:plasma membrane"/>
    <property type="evidence" value="ECO:0007669"/>
    <property type="project" value="UniProtKB-SubCell"/>
</dbReference>
<dbReference type="PANTHER" id="PTHR38100">
    <property type="entry name" value="HIGH FREQUENCY LYSOGENIZATION PROTEIN HFLD"/>
    <property type="match status" value="1"/>
</dbReference>
<dbReference type="GO" id="GO:0005737">
    <property type="term" value="C:cytoplasm"/>
    <property type="evidence" value="ECO:0007669"/>
    <property type="project" value="UniProtKB-SubCell"/>
</dbReference>
<comment type="subcellular location">
    <subcellularLocation>
        <location evidence="4">Cytoplasm</location>
    </subcellularLocation>
    <subcellularLocation>
        <location evidence="4">Cell membrane</location>
        <topology evidence="4">Peripheral membrane protein</topology>
        <orientation evidence="4">Cytoplasmic side</orientation>
    </subcellularLocation>
</comment>
<evidence type="ECO:0000313" key="6">
    <source>
        <dbReference type="Proteomes" id="UP000266313"/>
    </source>
</evidence>
<keyword evidence="6" id="KW-1185">Reference proteome</keyword>
<evidence type="ECO:0000313" key="5">
    <source>
        <dbReference type="EMBL" id="BBA36261.1"/>
    </source>
</evidence>
<dbReference type="Proteomes" id="UP000266313">
    <property type="component" value="Chromosome"/>
</dbReference>
<comment type="similarity">
    <text evidence="4">Belongs to the HflD family.</text>
</comment>
<dbReference type="KEGG" id="mmai:sS8_4331"/>
<dbReference type="InterPro" id="IPR007451">
    <property type="entry name" value="HflD"/>
</dbReference>
<gene>
    <name evidence="4" type="primary">hflD</name>
    <name evidence="5" type="ORF">sS8_4331</name>
</gene>
<proteinExistence type="inferred from homology"/>
<organism evidence="5 6">
    <name type="scientific">Methylocaldum marinum</name>
    <dbReference type="NCBI Taxonomy" id="1432792"/>
    <lineage>
        <taxon>Bacteria</taxon>
        <taxon>Pseudomonadati</taxon>
        <taxon>Pseudomonadota</taxon>
        <taxon>Gammaproteobacteria</taxon>
        <taxon>Methylococcales</taxon>
        <taxon>Methylococcaceae</taxon>
        <taxon>Methylocaldum</taxon>
    </lineage>
</organism>
<accession>A0A250KZ48</accession>
<dbReference type="RefSeq" id="WP_119631465.1">
    <property type="nucleotide sequence ID" value="NZ_AP017928.1"/>
</dbReference>
<reference evidence="5 6" key="1">
    <citation type="submission" date="2016-12" db="EMBL/GenBank/DDBJ databases">
        <title>Genome sequencing of Methylocaldum marinum.</title>
        <authorList>
            <person name="Takeuchi M."/>
            <person name="Kamagata Y."/>
            <person name="Hiraoka S."/>
            <person name="Oshima K."/>
            <person name="Hattori M."/>
            <person name="Iwasaki W."/>
        </authorList>
    </citation>
    <scope>NUCLEOTIDE SEQUENCE [LARGE SCALE GENOMIC DNA]</scope>
    <source>
        <strain evidence="5 6">S8</strain>
    </source>
</reference>
<dbReference type="HAMAP" id="MF_00695">
    <property type="entry name" value="HflD_protein"/>
    <property type="match status" value="1"/>
</dbReference>
<evidence type="ECO:0000256" key="1">
    <source>
        <dbReference type="ARBA" id="ARBA00022475"/>
    </source>
</evidence>
<keyword evidence="1 4" id="KW-1003">Cell membrane</keyword>
<evidence type="ECO:0000256" key="3">
    <source>
        <dbReference type="ARBA" id="ARBA00023136"/>
    </source>
</evidence>
<dbReference type="InterPro" id="IPR035932">
    <property type="entry name" value="HflD-like_sf"/>
</dbReference>
<protein>
    <recommendedName>
        <fullName evidence="4">High frequency lysogenization protein HflD homolog</fullName>
    </recommendedName>
</protein>
<evidence type="ECO:0000256" key="2">
    <source>
        <dbReference type="ARBA" id="ARBA00022490"/>
    </source>
</evidence>
<dbReference type="OrthoDB" id="9788031at2"/>
<sequence>MTRILRNQVIALAGLSQAVYLVQHIAKSGTADREDMEASIGSVLRIDSAEVVDVYGGLHRVMTGLRQIEKQLGGPDVVDPEQARYASTLLFLERRLMKQPRMLDVIRSGMEKASALAEQQGVLDEEVLATLADSYQQTVSQLRPRIMVTGEQMYLSDPENGNRIRSLLLAGIRSAVLWRKCGGSRWKLLFLRPKLQKEAKQLLESLSHT</sequence>
<keyword evidence="3 4" id="KW-0472">Membrane</keyword>
<dbReference type="NCBIfam" id="NF001246">
    <property type="entry name" value="PRK00218.1-2"/>
    <property type="match status" value="1"/>
</dbReference>